<dbReference type="AlphaFoldDB" id="A0AAV9JLU4"/>
<comment type="caution">
    <text evidence="3">The sequence shown here is derived from an EMBL/GenBank/DDBJ whole genome shotgun (WGS) entry which is preliminary data.</text>
</comment>
<keyword evidence="4" id="KW-1185">Reference proteome</keyword>
<organism evidence="3 4">
    <name type="scientific">Oleoguttula mirabilis</name>
    <dbReference type="NCBI Taxonomy" id="1507867"/>
    <lineage>
        <taxon>Eukaryota</taxon>
        <taxon>Fungi</taxon>
        <taxon>Dikarya</taxon>
        <taxon>Ascomycota</taxon>
        <taxon>Pezizomycotina</taxon>
        <taxon>Dothideomycetes</taxon>
        <taxon>Dothideomycetidae</taxon>
        <taxon>Mycosphaerellales</taxon>
        <taxon>Teratosphaeriaceae</taxon>
        <taxon>Oleoguttula</taxon>
    </lineage>
</organism>
<evidence type="ECO:0000313" key="3">
    <source>
        <dbReference type="EMBL" id="KAK4546267.1"/>
    </source>
</evidence>
<evidence type="ECO:0000313" key="4">
    <source>
        <dbReference type="Proteomes" id="UP001324427"/>
    </source>
</evidence>
<dbReference type="InterPro" id="IPR058645">
    <property type="entry name" value="NTF2-like_dom_7"/>
</dbReference>
<reference evidence="3 4" key="1">
    <citation type="submission" date="2021-11" db="EMBL/GenBank/DDBJ databases">
        <title>Black yeast isolated from Biological Soil Crust.</title>
        <authorList>
            <person name="Kurbessoian T."/>
        </authorList>
    </citation>
    <scope>NUCLEOTIDE SEQUENCE [LARGE SCALE GENOMIC DNA]</scope>
    <source>
        <strain evidence="3 4">CCFEE 5522</strain>
    </source>
</reference>
<protein>
    <recommendedName>
        <fullName evidence="2">NTF2-like domain-containing protein</fullName>
    </recommendedName>
</protein>
<name>A0AAV9JLU4_9PEZI</name>
<sequence length="221" mass="23057">MVSFSSIAVASLLALGAIAAPSEGKRNNGYCLNRSQAQQIADNYGTLIASYTDALANAALSPNFIDYSESVNTLINSCPQGAAAVTLPLLSPSFSNRTQFEIGQGQQAPINFQQLNIWHSCDTVIIRWETTNTANITDVKPVIGMISMETCQAPYGNEYPYYIDTVYSEFDAGAWLQNIIAAGFCPASALEAAPAASSSTTIGAPSAATAVSTPSAAAAAP</sequence>
<dbReference type="Pfam" id="PF26534">
    <property type="entry name" value="NTF2_7"/>
    <property type="match status" value="1"/>
</dbReference>
<evidence type="ECO:0000256" key="1">
    <source>
        <dbReference type="SAM" id="SignalP"/>
    </source>
</evidence>
<feature type="domain" description="NTF2-like" evidence="2">
    <location>
        <begin position="31"/>
        <end position="179"/>
    </location>
</feature>
<accession>A0AAV9JLU4</accession>
<keyword evidence="1" id="KW-0732">Signal</keyword>
<dbReference type="Proteomes" id="UP001324427">
    <property type="component" value="Unassembled WGS sequence"/>
</dbReference>
<evidence type="ECO:0000259" key="2">
    <source>
        <dbReference type="Pfam" id="PF26534"/>
    </source>
</evidence>
<dbReference type="EMBL" id="JAVFHQ010000015">
    <property type="protein sequence ID" value="KAK4546267.1"/>
    <property type="molecule type" value="Genomic_DNA"/>
</dbReference>
<feature type="chain" id="PRO_5043530098" description="NTF2-like domain-containing protein" evidence="1">
    <location>
        <begin position="25"/>
        <end position="221"/>
    </location>
</feature>
<feature type="signal peptide" evidence="1">
    <location>
        <begin position="1"/>
        <end position="24"/>
    </location>
</feature>
<gene>
    <name evidence="3" type="ORF">LTR36_001944</name>
</gene>
<proteinExistence type="predicted"/>